<dbReference type="EMBL" id="BDQG01000001">
    <property type="protein sequence ID" value="GAW66035.1"/>
    <property type="molecule type" value="Genomic_DNA"/>
</dbReference>
<evidence type="ECO:0000256" key="3">
    <source>
        <dbReference type="ARBA" id="ARBA00023136"/>
    </source>
</evidence>
<dbReference type="InterPro" id="IPR010645">
    <property type="entry name" value="MFS_4"/>
</dbReference>
<accession>A0ABQ0MG06</accession>
<feature type="domain" description="Major facilitator superfamily (MFS) profile" evidence="5">
    <location>
        <begin position="31"/>
        <end position="424"/>
    </location>
</feature>
<dbReference type="InterPro" id="IPR020846">
    <property type="entry name" value="MFS_dom"/>
</dbReference>
<feature type="transmembrane region" description="Helical" evidence="4">
    <location>
        <begin position="127"/>
        <end position="148"/>
    </location>
</feature>
<evidence type="ECO:0000256" key="1">
    <source>
        <dbReference type="ARBA" id="ARBA00022692"/>
    </source>
</evidence>
<feature type="transmembrane region" description="Helical" evidence="4">
    <location>
        <begin position="283"/>
        <end position="302"/>
    </location>
</feature>
<sequence>MEPCNRCGKGRDFCMTKAPSLPPGRFHYGWVIVATSALGLFSCFGLARYAYSMLIPGMQAGLALSYDRMGFIGTANFVGYLASVLVAPKLMGRLAPRWMAAIALVVIGLGMMGIGLCHSFFPIIALYAVVGMGSGFTNIPLMALVTFWFRSEQRGKAAGFAIAGNGIGIILAGFLVPALNRSFGADGWRAGWMVLGAVCLGIACVAAALLRNHPADVGLEPVGRLVDASPEQFLHRERKGDGRLLFRLGLLYLVFGATFMVYGTFIVTTMVREYGLSEARAGLYWSWVGFFSFFSGIGFGTLSDRIGRRRGLALVFTVQTAAYLLAGLKAGMLGLTFSLGLYGCAVFAIPAIMAAAVGDYLGLQRASAAFGTITIFFGLGQVVGPAVAGIIAKATGAFTTPYLIAGTLTAVAAVMAFLLPEPAK</sequence>
<dbReference type="Pfam" id="PF06779">
    <property type="entry name" value="MFS_4"/>
    <property type="match status" value="1"/>
</dbReference>
<comment type="caution">
    <text evidence="6">The sequence shown here is derived from an EMBL/GenBank/DDBJ whole genome shotgun (WGS) entry which is preliminary data.</text>
</comment>
<evidence type="ECO:0000256" key="4">
    <source>
        <dbReference type="SAM" id="Phobius"/>
    </source>
</evidence>
<keyword evidence="1 4" id="KW-0812">Transmembrane</keyword>
<feature type="transmembrane region" description="Helical" evidence="4">
    <location>
        <begin position="28"/>
        <end position="49"/>
    </location>
</feature>
<protein>
    <submittedName>
        <fullName evidence="6">MFS transporter</fullName>
    </submittedName>
</protein>
<dbReference type="PANTHER" id="PTHR23537">
    <property type="match status" value="1"/>
</dbReference>
<feature type="transmembrane region" description="Helical" evidence="4">
    <location>
        <begin position="99"/>
        <end position="121"/>
    </location>
</feature>
<keyword evidence="2 4" id="KW-1133">Transmembrane helix</keyword>
<evidence type="ECO:0000313" key="6">
    <source>
        <dbReference type="EMBL" id="GAW66035.1"/>
    </source>
</evidence>
<dbReference type="Proteomes" id="UP000194153">
    <property type="component" value="Unassembled WGS sequence"/>
</dbReference>
<feature type="transmembrane region" description="Helical" evidence="4">
    <location>
        <begin position="339"/>
        <end position="361"/>
    </location>
</feature>
<keyword evidence="3 4" id="KW-0472">Membrane</keyword>
<dbReference type="PROSITE" id="PS50850">
    <property type="entry name" value="MFS"/>
    <property type="match status" value="1"/>
</dbReference>
<proteinExistence type="predicted"/>
<reference evidence="7" key="1">
    <citation type="submission" date="2017-05" db="EMBL/GenBank/DDBJ databases">
        <title>Draft genome sequence of Geobacter pelophilus, a iron(III)-reducing bacteria.</title>
        <authorList>
            <person name="Aoyagi T."/>
            <person name="Koike H."/>
            <person name="Morita T."/>
            <person name="Sato Y."/>
            <person name="Habe H."/>
            <person name="Hori T."/>
        </authorList>
    </citation>
    <scope>NUCLEOTIDE SEQUENCE [LARGE SCALE GENOMIC DNA]</scope>
    <source>
        <strain evidence="7">Drf2</strain>
    </source>
</reference>
<feature type="transmembrane region" description="Helical" evidence="4">
    <location>
        <begin position="244"/>
        <end position="271"/>
    </location>
</feature>
<evidence type="ECO:0000256" key="2">
    <source>
        <dbReference type="ARBA" id="ARBA00022989"/>
    </source>
</evidence>
<gene>
    <name evidence="6" type="ORF">GPEL0_01r1216</name>
</gene>
<dbReference type="PANTHER" id="PTHR23537:SF1">
    <property type="entry name" value="SUGAR TRANSPORTER"/>
    <property type="match status" value="1"/>
</dbReference>
<feature type="transmembrane region" description="Helical" evidence="4">
    <location>
        <begin position="191"/>
        <end position="210"/>
    </location>
</feature>
<feature type="transmembrane region" description="Helical" evidence="4">
    <location>
        <begin position="368"/>
        <end position="392"/>
    </location>
</feature>
<evidence type="ECO:0000259" key="5">
    <source>
        <dbReference type="PROSITE" id="PS50850"/>
    </source>
</evidence>
<dbReference type="InterPro" id="IPR036259">
    <property type="entry name" value="MFS_trans_sf"/>
</dbReference>
<dbReference type="Gene3D" id="1.20.1250.20">
    <property type="entry name" value="MFS general substrate transporter like domains"/>
    <property type="match status" value="2"/>
</dbReference>
<evidence type="ECO:0000313" key="7">
    <source>
        <dbReference type="Proteomes" id="UP000194153"/>
    </source>
</evidence>
<feature type="transmembrane region" description="Helical" evidence="4">
    <location>
        <begin position="314"/>
        <end position="333"/>
    </location>
</feature>
<feature type="transmembrane region" description="Helical" evidence="4">
    <location>
        <begin position="69"/>
        <end position="87"/>
    </location>
</feature>
<keyword evidence="7" id="KW-1185">Reference proteome</keyword>
<feature type="transmembrane region" description="Helical" evidence="4">
    <location>
        <begin position="160"/>
        <end position="179"/>
    </location>
</feature>
<feature type="transmembrane region" description="Helical" evidence="4">
    <location>
        <begin position="398"/>
        <end position="419"/>
    </location>
</feature>
<organism evidence="6 7">
    <name type="scientific">Geoanaerobacter pelophilus</name>
    <dbReference type="NCBI Taxonomy" id="60036"/>
    <lineage>
        <taxon>Bacteria</taxon>
        <taxon>Pseudomonadati</taxon>
        <taxon>Thermodesulfobacteriota</taxon>
        <taxon>Desulfuromonadia</taxon>
        <taxon>Geobacterales</taxon>
        <taxon>Geobacteraceae</taxon>
        <taxon>Geoanaerobacter</taxon>
    </lineage>
</organism>
<name>A0ABQ0MG06_9BACT</name>
<dbReference type="SUPFAM" id="SSF103473">
    <property type="entry name" value="MFS general substrate transporter"/>
    <property type="match status" value="1"/>
</dbReference>